<evidence type="ECO:0000313" key="1">
    <source>
        <dbReference type="EMBL" id="MPN50429.1"/>
    </source>
</evidence>
<reference evidence="1" key="1">
    <citation type="submission" date="2019-08" db="EMBL/GenBank/DDBJ databases">
        <authorList>
            <person name="Kucharzyk K."/>
            <person name="Murdoch R.W."/>
            <person name="Higgins S."/>
            <person name="Loffler F."/>
        </authorList>
    </citation>
    <scope>NUCLEOTIDE SEQUENCE</scope>
</reference>
<dbReference type="AntiFam" id="ANF00142">
    <property type="entry name" value="Shadow ORF (opposite yadG)"/>
</dbReference>
<sequence>MGYDDDGVAAFLKRPADPEEFNNLLRRQRSGRLVKNEDFCTAEQHLQYFHSLLHANGYIGHQHIRVYF</sequence>
<comment type="caution">
    <text evidence="1">The sequence shown here is derived from an EMBL/GenBank/DDBJ whole genome shotgun (WGS) entry which is preliminary data.</text>
</comment>
<protein>
    <submittedName>
        <fullName evidence="1">Uncharacterized protein</fullName>
    </submittedName>
</protein>
<dbReference type="AlphaFoldDB" id="A0A645IIW7"/>
<dbReference type="EMBL" id="VSSQ01114611">
    <property type="protein sequence ID" value="MPN50429.1"/>
    <property type="molecule type" value="Genomic_DNA"/>
</dbReference>
<gene>
    <name evidence="1" type="ORF">SDC9_198055</name>
</gene>
<organism evidence="1">
    <name type="scientific">bioreactor metagenome</name>
    <dbReference type="NCBI Taxonomy" id="1076179"/>
    <lineage>
        <taxon>unclassified sequences</taxon>
        <taxon>metagenomes</taxon>
        <taxon>ecological metagenomes</taxon>
    </lineage>
</organism>
<proteinExistence type="predicted"/>
<accession>A0A645IIW7</accession>
<name>A0A645IIW7_9ZZZZ</name>